<organism evidence="1 2">
    <name type="scientific">Spirosoma endophyticum</name>
    <dbReference type="NCBI Taxonomy" id="662367"/>
    <lineage>
        <taxon>Bacteria</taxon>
        <taxon>Pseudomonadati</taxon>
        <taxon>Bacteroidota</taxon>
        <taxon>Cytophagia</taxon>
        <taxon>Cytophagales</taxon>
        <taxon>Cytophagaceae</taxon>
        <taxon>Spirosoma</taxon>
    </lineage>
</organism>
<dbReference type="AlphaFoldDB" id="A0A1I2GP41"/>
<evidence type="ECO:0000313" key="2">
    <source>
        <dbReference type="Proteomes" id="UP000198598"/>
    </source>
</evidence>
<dbReference type="Proteomes" id="UP000198598">
    <property type="component" value="Unassembled WGS sequence"/>
</dbReference>
<reference evidence="1 2" key="1">
    <citation type="submission" date="2016-10" db="EMBL/GenBank/DDBJ databases">
        <authorList>
            <person name="de Groot N.N."/>
        </authorList>
    </citation>
    <scope>NUCLEOTIDE SEQUENCE [LARGE SCALE GENOMIC DNA]</scope>
    <source>
        <strain evidence="1 2">DSM 26130</strain>
    </source>
</reference>
<accession>A0A1I2GP41</accession>
<sequence length="379" mass="42640">MLIYLNFKKNPKTVLRRSRAFKQFNVSSLSISKVMQSTLGLNGVRLAAFVLICSLLACSKEINPVIQQEETGVSVKNGRLSFKNTSEVIKTLNQLRGFKTQELIADWESNRGFSSLRKYNSEHSSEQHLADMDLPVVYKAILNSEGEYAVGDTIVWFDKNYNYFIPRGDEMLLASVKKNPTSYKDRYEIMLKPAISKLKENVDHIKVNTTNLGTASGPDARYQHEWAVNGQTGPWRKSIFEMQAYSFPHYQGNGITYYDQGLNIRVKLEWWSPGHGWQAGAGETQDPMVNISGFVTPLYGNQIGNSTTGSASFNVYGPHTTYNHDTDLTFYSEYLPTRATSFTISVGGTLTSTVTWNGVFQTESPFYISNTPNGLSDLW</sequence>
<protein>
    <submittedName>
        <fullName evidence="1">Uncharacterized protein</fullName>
    </submittedName>
</protein>
<evidence type="ECO:0000313" key="1">
    <source>
        <dbReference type="EMBL" id="SFF19232.1"/>
    </source>
</evidence>
<dbReference type="EMBL" id="FOLQ01000034">
    <property type="protein sequence ID" value="SFF19232.1"/>
    <property type="molecule type" value="Genomic_DNA"/>
</dbReference>
<proteinExistence type="predicted"/>
<keyword evidence="2" id="KW-1185">Reference proteome</keyword>
<gene>
    <name evidence="1" type="ORF">SAMN05216167_13431</name>
</gene>
<name>A0A1I2GP41_9BACT</name>